<keyword evidence="8" id="KW-0746">Sphingolipid metabolism</keyword>
<dbReference type="Proteomes" id="UP000034680">
    <property type="component" value="Unassembled WGS sequence"/>
</dbReference>
<dbReference type="InterPro" id="IPR015422">
    <property type="entry name" value="PyrdxlP-dep_Trfase_small"/>
</dbReference>
<proteinExistence type="inferred from homology"/>
<comment type="subcellular location">
    <subcellularLocation>
        <location evidence="2">Endoplasmic reticulum membrane</location>
        <topology evidence="2">Single-pass membrane protein</topology>
    </subcellularLocation>
</comment>
<dbReference type="InterPro" id="IPR002129">
    <property type="entry name" value="PyrdxlP-dep_de-COase"/>
</dbReference>
<evidence type="ECO:0000256" key="2">
    <source>
        <dbReference type="ARBA" id="ARBA00004389"/>
    </source>
</evidence>
<keyword evidence="12 17" id="KW-0456">Lyase</keyword>
<evidence type="ECO:0000256" key="5">
    <source>
        <dbReference type="ARBA" id="ARBA00022692"/>
    </source>
</evidence>
<evidence type="ECO:0000256" key="7">
    <source>
        <dbReference type="ARBA" id="ARBA00022898"/>
    </source>
</evidence>
<evidence type="ECO:0000256" key="16">
    <source>
        <dbReference type="PIRSR" id="PIRSR602129-50"/>
    </source>
</evidence>
<gene>
    <name evidence="18" type="ORF">UCDDA912_g05443</name>
</gene>
<evidence type="ECO:0000256" key="13">
    <source>
        <dbReference type="ARBA" id="ARBA00038302"/>
    </source>
</evidence>
<dbReference type="GO" id="GO:0008117">
    <property type="term" value="F:sphinganine-1-phosphate aldolase activity"/>
    <property type="evidence" value="ECO:0007669"/>
    <property type="project" value="UniProtKB-EC"/>
</dbReference>
<evidence type="ECO:0000256" key="8">
    <source>
        <dbReference type="ARBA" id="ARBA00022919"/>
    </source>
</evidence>
<sequence length="566" mass="62430">MPGSSRMPISLRDGLNSVKKSRHGIPIQLLNVELLKNIIFFYFLLRWTRRSFWKLKGRGLVGTLVELYTDARRIAYGWFLQAPGVRTKVKAQVDEAKANLQKKLVRADETRYLSLPKQGWSDEALRAELGRLADLDHTRWEDGFVSGAVYHGEDALLQLQTEAYGKFTVANPIHPDVFPAVRKMEAEVVAMVLSLFNAPPSAAGVSTSGGTESILMACLSARQKAYVERGVREPEMILPETAHTAFRKACEYFGIKMQLVACPAPSYQVDTRRVARLINANTILLVGSAPNFPHGIMDDIAALSKIALRRKIPLHVDCCLGSFLVPFLDKAGFETQPFDFRLRGVTSISCDTHKYGFAPKGNSTTLYRTAELRAYQYFVIPDWSGGVYASPGFAGSRPGALIAGCWTSLMSVGEEGYLDACVRIVGATKRIADRIRESPVLAAELEVMGRPLVSVVAFTARNLNVYDIADAMSQRGWHLNSLQDPPAMHVAVTMPITKVWEKLTDDLEAVIEEEREKERVRIAQGKGARGKAMGDSAALYGVAGSLPNKSIMVQLANGFLDTLYKA</sequence>
<reference evidence="18 19" key="1">
    <citation type="submission" date="2015-05" db="EMBL/GenBank/DDBJ databases">
        <title>Distinctive expansion of gene families associated with plant cell wall degradation and secondary metabolism in the genomes of grapevine trunk pathogens.</title>
        <authorList>
            <person name="Lawrence D.P."/>
            <person name="Travadon R."/>
            <person name="Rolshausen P.E."/>
            <person name="Baumgartner K."/>
        </authorList>
    </citation>
    <scope>NUCLEOTIDE SEQUENCE [LARGE SCALE GENOMIC DNA]</scope>
    <source>
        <strain evidence="18">DA912</strain>
    </source>
</reference>
<comment type="pathway">
    <text evidence="3">Lipid metabolism; sphingolipid metabolism.</text>
</comment>
<dbReference type="GO" id="GO:0097038">
    <property type="term" value="C:perinuclear endoplasmic reticulum"/>
    <property type="evidence" value="ECO:0007669"/>
    <property type="project" value="EnsemblFungi"/>
</dbReference>
<keyword evidence="11" id="KW-0472">Membrane</keyword>
<name>A0A0G2FKH7_9PEZI</name>
<evidence type="ECO:0000256" key="4">
    <source>
        <dbReference type="ARBA" id="ARBA00004991"/>
    </source>
</evidence>
<dbReference type="STRING" id="1214573.A0A0G2FKH7"/>
<evidence type="ECO:0000256" key="11">
    <source>
        <dbReference type="ARBA" id="ARBA00023136"/>
    </source>
</evidence>
<dbReference type="OrthoDB" id="10254570at2759"/>
<evidence type="ECO:0000313" key="19">
    <source>
        <dbReference type="Proteomes" id="UP000034680"/>
    </source>
</evidence>
<dbReference type="InterPro" id="IPR015421">
    <property type="entry name" value="PyrdxlP-dep_Trfase_major"/>
</dbReference>
<dbReference type="GO" id="GO:0009267">
    <property type="term" value="P:cellular response to starvation"/>
    <property type="evidence" value="ECO:0007669"/>
    <property type="project" value="EnsemblFungi"/>
</dbReference>
<dbReference type="GO" id="GO:0030149">
    <property type="term" value="P:sphingolipid catabolic process"/>
    <property type="evidence" value="ECO:0007669"/>
    <property type="project" value="TreeGrafter"/>
</dbReference>
<organism evidence="18 19">
    <name type="scientific">Diaporthe ampelina</name>
    <dbReference type="NCBI Taxonomy" id="1214573"/>
    <lineage>
        <taxon>Eukaryota</taxon>
        <taxon>Fungi</taxon>
        <taxon>Dikarya</taxon>
        <taxon>Ascomycota</taxon>
        <taxon>Pezizomycotina</taxon>
        <taxon>Sordariomycetes</taxon>
        <taxon>Sordariomycetidae</taxon>
        <taxon>Diaporthales</taxon>
        <taxon>Diaporthaceae</taxon>
        <taxon>Diaporthe</taxon>
    </lineage>
</organism>
<protein>
    <recommendedName>
        <fullName evidence="14">sphinganine-1-phosphate aldolase</fullName>
        <ecNumber evidence="14">4.1.2.27</ecNumber>
    </recommendedName>
    <alternativeName>
        <fullName evidence="15">Sphingosine-1-phosphate aldolase</fullName>
    </alternativeName>
</protein>
<reference evidence="18 19" key="2">
    <citation type="submission" date="2015-05" db="EMBL/GenBank/DDBJ databases">
        <authorList>
            <person name="Morales-Cruz A."/>
            <person name="Amrine K.C."/>
            <person name="Cantu D."/>
        </authorList>
    </citation>
    <scope>NUCLEOTIDE SEQUENCE [LARGE SCALE GENOMIC DNA]</scope>
    <source>
        <strain evidence="18">DA912</strain>
    </source>
</reference>
<keyword evidence="19" id="KW-1185">Reference proteome</keyword>
<dbReference type="Gene3D" id="3.90.1150.10">
    <property type="entry name" value="Aspartate Aminotransferase, domain 1"/>
    <property type="match status" value="1"/>
</dbReference>
<dbReference type="SUPFAM" id="SSF53383">
    <property type="entry name" value="PLP-dependent transferases"/>
    <property type="match status" value="1"/>
</dbReference>
<dbReference type="InterPro" id="IPR050477">
    <property type="entry name" value="GrpII_AminoAcid_Decarb"/>
</dbReference>
<dbReference type="GO" id="GO:0005789">
    <property type="term" value="C:endoplasmic reticulum membrane"/>
    <property type="evidence" value="ECO:0007669"/>
    <property type="project" value="UniProtKB-SubCell"/>
</dbReference>
<dbReference type="Pfam" id="PF00282">
    <property type="entry name" value="Pyridoxal_deC"/>
    <property type="match status" value="1"/>
</dbReference>
<evidence type="ECO:0000256" key="10">
    <source>
        <dbReference type="ARBA" id="ARBA00023098"/>
    </source>
</evidence>
<evidence type="ECO:0000256" key="6">
    <source>
        <dbReference type="ARBA" id="ARBA00022824"/>
    </source>
</evidence>
<evidence type="ECO:0000256" key="12">
    <source>
        <dbReference type="ARBA" id="ARBA00023239"/>
    </source>
</evidence>
<keyword evidence="7 16" id="KW-0663">Pyridoxal phosphate</keyword>
<dbReference type="EC" id="4.1.2.27" evidence="14"/>
<evidence type="ECO:0000256" key="3">
    <source>
        <dbReference type="ARBA" id="ARBA00004760"/>
    </source>
</evidence>
<comment type="similarity">
    <text evidence="13">Belongs to the group II decarboxylase family. Sphingosine-1-phosphate lyase subfamily.</text>
</comment>
<dbReference type="GO" id="GO:0019752">
    <property type="term" value="P:carboxylic acid metabolic process"/>
    <property type="evidence" value="ECO:0007669"/>
    <property type="project" value="InterPro"/>
</dbReference>
<accession>A0A0G2FKH7</accession>
<dbReference type="EMBL" id="LCUC01000197">
    <property type="protein sequence ID" value="KKY34576.1"/>
    <property type="molecule type" value="Genomic_DNA"/>
</dbReference>
<dbReference type="FunFam" id="3.40.640.10:FF:000020">
    <property type="entry name" value="sphingosine-1-phosphate lyase 1"/>
    <property type="match status" value="1"/>
</dbReference>
<comment type="pathway">
    <text evidence="4">Sphingolipid metabolism.</text>
</comment>
<dbReference type="GO" id="GO:0030170">
    <property type="term" value="F:pyridoxal phosphate binding"/>
    <property type="evidence" value="ECO:0007669"/>
    <property type="project" value="InterPro"/>
</dbReference>
<dbReference type="Gene3D" id="6.10.140.2150">
    <property type="match status" value="1"/>
</dbReference>
<evidence type="ECO:0000256" key="15">
    <source>
        <dbReference type="ARBA" id="ARBA00042568"/>
    </source>
</evidence>
<dbReference type="AlphaFoldDB" id="A0A0G2FKH7"/>
<dbReference type="GO" id="GO:0042802">
    <property type="term" value="F:identical protein binding"/>
    <property type="evidence" value="ECO:0007669"/>
    <property type="project" value="EnsemblFungi"/>
</dbReference>
<comment type="caution">
    <text evidence="18">The sequence shown here is derived from an EMBL/GenBank/DDBJ whole genome shotgun (WGS) entry which is preliminary data.</text>
</comment>
<dbReference type="PANTHER" id="PTHR42735:SF6">
    <property type="entry name" value="SPHINGOSINE-1-PHOSPHATE LYASE 1"/>
    <property type="match status" value="1"/>
</dbReference>
<dbReference type="FunFam" id="6.10.140.2150:FF:000002">
    <property type="entry name" value="Sphinganine-1-phosphate aldolase Bst1"/>
    <property type="match status" value="1"/>
</dbReference>
<dbReference type="GO" id="GO:0032541">
    <property type="term" value="C:cortical endoplasmic reticulum"/>
    <property type="evidence" value="ECO:0007669"/>
    <property type="project" value="EnsemblFungi"/>
</dbReference>
<keyword evidence="6" id="KW-0256">Endoplasmic reticulum</keyword>
<evidence type="ECO:0000313" key="18">
    <source>
        <dbReference type="EMBL" id="KKY34576.1"/>
    </source>
</evidence>
<dbReference type="PANTHER" id="PTHR42735">
    <property type="match status" value="1"/>
</dbReference>
<evidence type="ECO:0000256" key="17">
    <source>
        <dbReference type="RuleBase" id="RU000382"/>
    </source>
</evidence>
<feature type="modified residue" description="N6-(pyridoxal phosphate)lysine" evidence="16">
    <location>
        <position position="354"/>
    </location>
</feature>
<dbReference type="GO" id="GO:0019722">
    <property type="term" value="P:calcium-mediated signaling"/>
    <property type="evidence" value="ECO:0007669"/>
    <property type="project" value="EnsemblFungi"/>
</dbReference>
<keyword evidence="9" id="KW-1133">Transmembrane helix</keyword>
<evidence type="ECO:0000256" key="14">
    <source>
        <dbReference type="ARBA" id="ARBA00038965"/>
    </source>
</evidence>
<evidence type="ECO:0000256" key="9">
    <source>
        <dbReference type="ARBA" id="ARBA00022989"/>
    </source>
</evidence>
<comment type="cofactor">
    <cofactor evidence="1 16 17">
        <name>pyridoxal 5'-phosphate</name>
        <dbReference type="ChEBI" id="CHEBI:597326"/>
    </cofactor>
</comment>
<evidence type="ECO:0000256" key="1">
    <source>
        <dbReference type="ARBA" id="ARBA00001933"/>
    </source>
</evidence>
<keyword evidence="10" id="KW-0443">Lipid metabolism</keyword>
<dbReference type="InterPro" id="IPR015424">
    <property type="entry name" value="PyrdxlP-dep_Trfase"/>
</dbReference>
<dbReference type="Gene3D" id="3.40.640.10">
    <property type="entry name" value="Type I PLP-dependent aspartate aminotransferase-like (Major domain)"/>
    <property type="match status" value="1"/>
</dbReference>
<keyword evidence="5" id="KW-0812">Transmembrane</keyword>